<keyword evidence="4 8" id="KW-0479">Metal-binding</keyword>
<feature type="binding site" evidence="8">
    <location>
        <position position="212"/>
    </location>
    <ligand>
        <name>Zn(2+)</name>
        <dbReference type="ChEBI" id="CHEBI:29105"/>
        <label>2</label>
    </ligand>
</feature>
<protein>
    <recommendedName>
        <fullName evidence="11">Endoglucanase</fullName>
    </recommendedName>
</protein>
<evidence type="ECO:0000256" key="3">
    <source>
        <dbReference type="ARBA" id="ARBA00022670"/>
    </source>
</evidence>
<keyword evidence="2" id="KW-0031">Aminopeptidase</keyword>
<dbReference type="GO" id="GO:0006508">
    <property type="term" value="P:proteolysis"/>
    <property type="evidence" value="ECO:0007669"/>
    <property type="project" value="UniProtKB-KW"/>
</dbReference>
<dbReference type="Gene3D" id="2.40.30.40">
    <property type="entry name" value="Peptidase M42, domain 2"/>
    <property type="match status" value="1"/>
</dbReference>
<dbReference type="PANTHER" id="PTHR32481:SF0">
    <property type="entry name" value="AMINOPEPTIDASE YPDE-RELATED"/>
    <property type="match status" value="1"/>
</dbReference>
<feature type="binding site" evidence="8">
    <location>
        <position position="65"/>
    </location>
    <ligand>
        <name>Zn(2+)</name>
        <dbReference type="ChEBI" id="CHEBI:29105"/>
        <label>1</label>
    </ligand>
</feature>
<evidence type="ECO:0000256" key="1">
    <source>
        <dbReference type="ARBA" id="ARBA00006272"/>
    </source>
</evidence>
<dbReference type="Pfam" id="PF05343">
    <property type="entry name" value="Peptidase_M42"/>
    <property type="match status" value="1"/>
</dbReference>
<proteinExistence type="inferred from homology"/>
<feature type="binding site" evidence="8">
    <location>
        <position position="234"/>
    </location>
    <ligand>
        <name>Zn(2+)</name>
        <dbReference type="ChEBI" id="CHEBI:29105"/>
        <label>1</label>
    </ligand>
</feature>
<evidence type="ECO:0000256" key="2">
    <source>
        <dbReference type="ARBA" id="ARBA00022438"/>
    </source>
</evidence>
<dbReference type="PANTHER" id="PTHR32481">
    <property type="entry name" value="AMINOPEPTIDASE"/>
    <property type="match status" value="1"/>
</dbReference>
<keyword evidence="5" id="KW-0378">Hydrolase</keyword>
<evidence type="ECO:0000313" key="10">
    <source>
        <dbReference type="Proteomes" id="UP000179266"/>
    </source>
</evidence>
<name>A0A1F7S0I4_9BACT</name>
<evidence type="ECO:0008006" key="11">
    <source>
        <dbReference type="Google" id="ProtNLM"/>
    </source>
</evidence>
<dbReference type="SUPFAM" id="SSF53187">
    <property type="entry name" value="Zn-dependent exopeptidases"/>
    <property type="match status" value="1"/>
</dbReference>
<reference evidence="9 10" key="1">
    <citation type="journal article" date="2016" name="Nat. Commun.">
        <title>Thousands of microbial genomes shed light on interconnected biogeochemical processes in an aquifer system.</title>
        <authorList>
            <person name="Anantharaman K."/>
            <person name="Brown C.T."/>
            <person name="Hug L.A."/>
            <person name="Sharon I."/>
            <person name="Castelle C.J."/>
            <person name="Probst A.J."/>
            <person name="Thomas B.C."/>
            <person name="Singh A."/>
            <person name="Wilkins M.J."/>
            <person name="Karaoz U."/>
            <person name="Brodie E.L."/>
            <person name="Williams K.H."/>
            <person name="Hubbard S.S."/>
            <person name="Banfield J.F."/>
        </authorList>
    </citation>
    <scope>NUCLEOTIDE SEQUENCE [LARGE SCALE GENOMIC DNA]</scope>
</reference>
<dbReference type="SUPFAM" id="SSF101821">
    <property type="entry name" value="Aminopeptidase/glucanase lid domain"/>
    <property type="match status" value="1"/>
</dbReference>
<accession>A0A1F7S0I4</accession>
<evidence type="ECO:0000256" key="4">
    <source>
        <dbReference type="ARBA" id="ARBA00022723"/>
    </source>
</evidence>
<feature type="binding site" evidence="8">
    <location>
        <position position="179"/>
    </location>
    <ligand>
        <name>Zn(2+)</name>
        <dbReference type="ChEBI" id="CHEBI:29105"/>
        <label>1</label>
    </ligand>
</feature>
<sequence length="356" mass="39361">MEQISREFLKLIVETPSPTGKEASVQKIWIDYITRYATSIETDIYGNAIAYKPGKTDLKIVLIGHSDEIGLMVTYITDEGFLRFDGVAPAGANVLKGQHVLIKTAKNQVYGVIGADDLDNDDNDDSDKNSNTRLTKLWVDIGAKNKEDAQKQVCVGDSIVIERQLKKMGEHFFVGQGLDGKIGIFVIAEILRKLEGKQINPELYALSSVQEEISSAGVKMAVYRINPQAAIVIDVTSATDYPSVKKEIYGDIRMGSGPVISIGIPVNNVLAELLKNTAQKLNIPVQFKAEPKYTYCDADDTFTSREGVATAVVSIPMRYTHTPVENVHLNDVELVIELIRQFLEDLPATQDFRPIK</sequence>
<feature type="binding site" evidence="8">
    <location>
        <position position="321"/>
    </location>
    <ligand>
        <name>Zn(2+)</name>
        <dbReference type="ChEBI" id="CHEBI:29105"/>
        <label>2</label>
    </ligand>
</feature>
<dbReference type="AlphaFoldDB" id="A0A1F7S0I4"/>
<evidence type="ECO:0000256" key="8">
    <source>
        <dbReference type="PIRSR" id="PIRSR001123-2"/>
    </source>
</evidence>
<dbReference type="InterPro" id="IPR051464">
    <property type="entry name" value="Peptidase_M42_aminopept"/>
</dbReference>
<evidence type="ECO:0000256" key="5">
    <source>
        <dbReference type="ARBA" id="ARBA00022801"/>
    </source>
</evidence>
<feature type="binding site" evidence="8">
    <location>
        <position position="179"/>
    </location>
    <ligand>
        <name>Zn(2+)</name>
        <dbReference type="ChEBI" id="CHEBI:29105"/>
        <label>2</label>
    </ligand>
</feature>
<comment type="cofactor">
    <cofactor evidence="8">
        <name>a divalent metal cation</name>
        <dbReference type="ChEBI" id="CHEBI:60240"/>
    </cofactor>
    <text evidence="8">Binds 2 divalent metal cations per subunit.</text>
</comment>
<dbReference type="PIRSF" id="PIRSF001123">
    <property type="entry name" value="PepA_GA"/>
    <property type="match status" value="1"/>
</dbReference>
<feature type="active site" description="Proton acceptor" evidence="7">
    <location>
        <position position="211"/>
    </location>
</feature>
<comment type="caution">
    <text evidence="9">The sequence shown here is derived from an EMBL/GenBank/DDBJ whole genome shotgun (WGS) entry which is preliminary data.</text>
</comment>
<dbReference type="Proteomes" id="UP000179266">
    <property type="component" value="Unassembled WGS sequence"/>
</dbReference>
<evidence type="ECO:0000256" key="6">
    <source>
        <dbReference type="PIRNR" id="PIRNR001123"/>
    </source>
</evidence>
<comment type="similarity">
    <text evidence="1 6">Belongs to the peptidase M42 family.</text>
</comment>
<organism evidence="9 10">
    <name type="scientific">Candidatus Schekmanbacteria bacterium RBG_13_48_7</name>
    <dbReference type="NCBI Taxonomy" id="1817878"/>
    <lineage>
        <taxon>Bacteria</taxon>
        <taxon>Candidatus Schekmaniibacteriota</taxon>
    </lineage>
</organism>
<dbReference type="InterPro" id="IPR023367">
    <property type="entry name" value="Peptidase_M42_dom2"/>
</dbReference>
<dbReference type="InterPro" id="IPR008007">
    <property type="entry name" value="Peptidase_M42"/>
</dbReference>
<dbReference type="GO" id="GO:0046872">
    <property type="term" value="F:metal ion binding"/>
    <property type="evidence" value="ECO:0007669"/>
    <property type="project" value="UniProtKB-UniRule"/>
</dbReference>
<evidence type="ECO:0000313" key="9">
    <source>
        <dbReference type="EMBL" id="OGL47221.1"/>
    </source>
</evidence>
<gene>
    <name evidence="9" type="ORF">A2161_01675</name>
</gene>
<dbReference type="EMBL" id="MGDD01000092">
    <property type="protein sequence ID" value="OGL47221.1"/>
    <property type="molecule type" value="Genomic_DNA"/>
</dbReference>
<evidence type="ECO:0000256" key="7">
    <source>
        <dbReference type="PIRSR" id="PIRSR001123-1"/>
    </source>
</evidence>
<dbReference type="GO" id="GO:0004177">
    <property type="term" value="F:aminopeptidase activity"/>
    <property type="evidence" value="ECO:0007669"/>
    <property type="project" value="UniProtKB-UniRule"/>
</dbReference>
<dbReference type="Gene3D" id="3.40.630.10">
    <property type="entry name" value="Zn peptidases"/>
    <property type="match status" value="1"/>
</dbReference>
<keyword evidence="3" id="KW-0645">Protease</keyword>